<dbReference type="EMBL" id="JAGSXJ010000003">
    <property type="protein sequence ID" value="KAH6693849.1"/>
    <property type="molecule type" value="Genomic_DNA"/>
</dbReference>
<organism evidence="2 3">
    <name type="scientific">Plectosphaerella plurivora</name>
    <dbReference type="NCBI Taxonomy" id="936078"/>
    <lineage>
        <taxon>Eukaryota</taxon>
        <taxon>Fungi</taxon>
        <taxon>Dikarya</taxon>
        <taxon>Ascomycota</taxon>
        <taxon>Pezizomycotina</taxon>
        <taxon>Sordariomycetes</taxon>
        <taxon>Hypocreomycetidae</taxon>
        <taxon>Glomerellales</taxon>
        <taxon>Plectosphaerellaceae</taxon>
        <taxon>Plectosphaerella</taxon>
    </lineage>
</organism>
<reference evidence="2" key="1">
    <citation type="journal article" date="2021" name="Nat. Commun.">
        <title>Genetic determinants of endophytism in the Arabidopsis root mycobiome.</title>
        <authorList>
            <person name="Mesny F."/>
            <person name="Miyauchi S."/>
            <person name="Thiergart T."/>
            <person name="Pickel B."/>
            <person name="Atanasova L."/>
            <person name="Karlsson M."/>
            <person name="Huettel B."/>
            <person name="Barry K.W."/>
            <person name="Haridas S."/>
            <person name="Chen C."/>
            <person name="Bauer D."/>
            <person name="Andreopoulos W."/>
            <person name="Pangilinan J."/>
            <person name="LaButti K."/>
            <person name="Riley R."/>
            <person name="Lipzen A."/>
            <person name="Clum A."/>
            <person name="Drula E."/>
            <person name="Henrissat B."/>
            <person name="Kohler A."/>
            <person name="Grigoriev I.V."/>
            <person name="Martin F.M."/>
            <person name="Hacquard S."/>
        </authorList>
    </citation>
    <scope>NUCLEOTIDE SEQUENCE</scope>
    <source>
        <strain evidence="2">MPI-SDFR-AT-0117</strain>
    </source>
</reference>
<sequence length="351" mass="39105">MSNQTLSWKPPTFPPTTVENDGTAVNRYDVRSTLTHLVSHRDNVNNVYMLYYITTKDGRKFHLNTNCGMAGSELQGTFVSLNDLQTLTARGASTIGPGKGSTELLQWEGTVQSITAPTDGDKWTNTNMKIDFEGVKLDVIIKPTGGNFYYGGNGAICLDPRGPDLDPSVNIPGWSWYWANPTTLIEGSLTIDGEEHEIDTSESFALFERQWGNFDCRPLYFALWGWLETGEVFIVWGLKPTLEGRFTRGFCSVWHPGGMHEMIPIGPDSVCSDLEASPRTGIKYFNKFFIDLPARNSSITFTKWIRDAELAPAPPVKQYITISESYGEGTCEWNGKTVRFFGHAEQLGGPE</sequence>
<name>A0A9P9AGN4_9PEZI</name>
<dbReference type="Proteomes" id="UP000770015">
    <property type="component" value="Unassembled WGS sequence"/>
</dbReference>
<comment type="caution">
    <text evidence="2">The sequence shown here is derived from an EMBL/GenBank/DDBJ whole genome shotgun (WGS) entry which is preliminary data.</text>
</comment>
<keyword evidence="3" id="KW-1185">Reference proteome</keyword>
<evidence type="ECO:0008006" key="4">
    <source>
        <dbReference type="Google" id="ProtNLM"/>
    </source>
</evidence>
<dbReference type="OrthoDB" id="5295747at2759"/>
<evidence type="ECO:0000256" key="1">
    <source>
        <dbReference type="SAM" id="MobiDB-lite"/>
    </source>
</evidence>
<evidence type="ECO:0000313" key="2">
    <source>
        <dbReference type="EMBL" id="KAH6693849.1"/>
    </source>
</evidence>
<feature type="region of interest" description="Disordered" evidence="1">
    <location>
        <begin position="1"/>
        <end position="20"/>
    </location>
</feature>
<proteinExistence type="predicted"/>
<gene>
    <name evidence="2" type="ORF">F5X68DRAFT_228255</name>
</gene>
<evidence type="ECO:0000313" key="3">
    <source>
        <dbReference type="Proteomes" id="UP000770015"/>
    </source>
</evidence>
<dbReference type="SUPFAM" id="SSF159245">
    <property type="entry name" value="AttH-like"/>
    <property type="match status" value="1"/>
</dbReference>
<protein>
    <recommendedName>
        <fullName evidence="4">AttH domain-containing protein</fullName>
    </recommendedName>
</protein>
<accession>A0A9P9AGN4</accession>
<dbReference type="AlphaFoldDB" id="A0A9P9AGN4"/>